<protein>
    <recommendedName>
        <fullName evidence="9">Lipoprotein signal peptidase</fullName>
        <ecNumber evidence="9">3.4.23.36</ecNumber>
    </recommendedName>
    <alternativeName>
        <fullName evidence="9">Prolipoprotein signal peptidase</fullName>
    </alternativeName>
    <alternativeName>
        <fullName evidence="9">Signal peptidase II</fullName>
        <shortName evidence="9">SPase II</shortName>
    </alternativeName>
</protein>
<dbReference type="Pfam" id="PF01252">
    <property type="entry name" value="Peptidase_A8"/>
    <property type="match status" value="1"/>
</dbReference>
<feature type="active site" evidence="9">
    <location>
        <position position="100"/>
    </location>
</feature>
<keyword evidence="11" id="KW-0449">Lipoprotein</keyword>
<comment type="pathway">
    <text evidence="9">Protein modification; lipoprotein biosynthesis (signal peptide cleavage).</text>
</comment>
<keyword evidence="5 9" id="KW-0064">Aspartyl protease</keyword>
<keyword evidence="4 9" id="KW-0812">Transmembrane</keyword>
<evidence type="ECO:0000256" key="2">
    <source>
        <dbReference type="ARBA" id="ARBA00022475"/>
    </source>
</evidence>
<feature type="transmembrane region" description="Helical" evidence="9">
    <location>
        <begin position="7"/>
        <end position="23"/>
    </location>
</feature>
<keyword evidence="7 9" id="KW-1133">Transmembrane helix</keyword>
<sequence length="137" mass="15308">MTGDKFIKKLILSSSIILLIIILDQISKEFVQKYLEVSCNFGFAFGLGEASWPILLFVLVLVGYFLFKKKQNFLSFSLSLVIGGGIANLIDRLTVGCVRDFISVGFWPSFNLADAAITFGVLLILFEVLRGYKWLAN</sequence>
<dbReference type="EC" id="3.4.23.36" evidence="9"/>
<proteinExistence type="inferred from homology"/>
<dbReference type="PATRIC" id="fig|1618414.3.peg.567"/>
<comment type="catalytic activity">
    <reaction evidence="9">
        <text>Release of signal peptides from bacterial membrane prolipoproteins. Hydrolyzes -Xaa-Yaa-Zaa-|-(S,diacylglyceryl)Cys-, in which Xaa is hydrophobic (preferably Leu), and Yaa (Ala or Ser) and Zaa (Gly or Ala) have small, neutral side chains.</text>
        <dbReference type="EC" id="3.4.23.36"/>
    </reaction>
</comment>
<comment type="subcellular location">
    <subcellularLocation>
        <location evidence="9">Cell membrane</location>
        <topology evidence="9">Multi-pass membrane protein</topology>
    </subcellularLocation>
</comment>
<evidence type="ECO:0000256" key="5">
    <source>
        <dbReference type="ARBA" id="ARBA00022750"/>
    </source>
</evidence>
<dbReference type="PANTHER" id="PTHR33695">
    <property type="entry name" value="LIPOPROTEIN SIGNAL PEPTIDASE"/>
    <property type="match status" value="1"/>
</dbReference>
<dbReference type="PROSITE" id="PS00855">
    <property type="entry name" value="SPASE_II"/>
    <property type="match status" value="1"/>
</dbReference>
<dbReference type="Proteomes" id="UP000034893">
    <property type="component" value="Unassembled WGS sequence"/>
</dbReference>
<dbReference type="GO" id="GO:0004190">
    <property type="term" value="F:aspartic-type endopeptidase activity"/>
    <property type="evidence" value="ECO:0007669"/>
    <property type="project" value="UniProtKB-UniRule"/>
</dbReference>
<evidence type="ECO:0000313" key="11">
    <source>
        <dbReference type="EMBL" id="KKQ88277.1"/>
    </source>
</evidence>
<keyword evidence="3 9" id="KW-0645">Protease</keyword>
<evidence type="ECO:0000256" key="7">
    <source>
        <dbReference type="ARBA" id="ARBA00022989"/>
    </source>
</evidence>
<keyword evidence="2 9" id="KW-1003">Cell membrane</keyword>
<dbReference type="AlphaFoldDB" id="A0A0G0LB97"/>
<reference evidence="11 12" key="1">
    <citation type="journal article" date="2015" name="Nature">
        <title>rRNA introns, odd ribosomes, and small enigmatic genomes across a large radiation of phyla.</title>
        <authorList>
            <person name="Brown C.T."/>
            <person name="Hug L.A."/>
            <person name="Thomas B.C."/>
            <person name="Sharon I."/>
            <person name="Castelle C.J."/>
            <person name="Singh A."/>
            <person name="Wilkins M.J."/>
            <person name="Williams K.H."/>
            <person name="Banfield J.F."/>
        </authorList>
    </citation>
    <scope>NUCLEOTIDE SEQUENCE [LARGE SCALE GENOMIC DNA]</scope>
</reference>
<dbReference type="GO" id="GO:0006508">
    <property type="term" value="P:proteolysis"/>
    <property type="evidence" value="ECO:0007669"/>
    <property type="project" value="UniProtKB-KW"/>
</dbReference>
<evidence type="ECO:0000256" key="1">
    <source>
        <dbReference type="ARBA" id="ARBA00006139"/>
    </source>
</evidence>
<feature type="active site" evidence="9">
    <location>
        <position position="114"/>
    </location>
</feature>
<feature type="transmembrane region" description="Helical" evidence="9">
    <location>
        <begin position="73"/>
        <end position="90"/>
    </location>
</feature>
<dbReference type="HAMAP" id="MF_00161">
    <property type="entry name" value="LspA"/>
    <property type="match status" value="1"/>
</dbReference>
<comment type="caution">
    <text evidence="11">The sequence shown here is derived from an EMBL/GenBank/DDBJ whole genome shotgun (WGS) entry which is preliminary data.</text>
</comment>
<dbReference type="GO" id="GO:0005886">
    <property type="term" value="C:plasma membrane"/>
    <property type="evidence" value="ECO:0007669"/>
    <property type="project" value="UniProtKB-SubCell"/>
</dbReference>
<keyword evidence="8 9" id="KW-0472">Membrane</keyword>
<evidence type="ECO:0000256" key="8">
    <source>
        <dbReference type="ARBA" id="ARBA00023136"/>
    </source>
</evidence>
<evidence type="ECO:0000313" key="12">
    <source>
        <dbReference type="Proteomes" id="UP000034893"/>
    </source>
</evidence>
<evidence type="ECO:0000256" key="3">
    <source>
        <dbReference type="ARBA" id="ARBA00022670"/>
    </source>
</evidence>
<name>A0A0G0LB97_9BACT</name>
<dbReference type="PRINTS" id="PR00781">
    <property type="entry name" value="LIPOSIGPTASE"/>
</dbReference>
<feature type="transmembrane region" description="Helical" evidence="9">
    <location>
        <begin position="110"/>
        <end position="129"/>
    </location>
</feature>
<comment type="function">
    <text evidence="9">This protein specifically catalyzes the removal of signal peptides from prolipoproteins.</text>
</comment>
<evidence type="ECO:0000256" key="9">
    <source>
        <dbReference type="HAMAP-Rule" id="MF_00161"/>
    </source>
</evidence>
<dbReference type="EMBL" id="LBVP01000024">
    <property type="protein sequence ID" value="KKQ88277.1"/>
    <property type="molecule type" value="Genomic_DNA"/>
</dbReference>
<gene>
    <name evidence="9" type="primary">lspA</name>
    <name evidence="11" type="ORF">UT12_C0024G0008</name>
</gene>
<dbReference type="InterPro" id="IPR001872">
    <property type="entry name" value="Peptidase_A8"/>
</dbReference>
<dbReference type="UniPathway" id="UPA00665"/>
<evidence type="ECO:0000256" key="10">
    <source>
        <dbReference type="RuleBase" id="RU004181"/>
    </source>
</evidence>
<keyword evidence="6 9" id="KW-0378">Hydrolase</keyword>
<accession>A0A0G0LB97</accession>
<feature type="transmembrane region" description="Helical" evidence="9">
    <location>
        <begin position="43"/>
        <end position="66"/>
    </location>
</feature>
<evidence type="ECO:0000256" key="4">
    <source>
        <dbReference type="ARBA" id="ARBA00022692"/>
    </source>
</evidence>
<evidence type="ECO:0000256" key="6">
    <source>
        <dbReference type="ARBA" id="ARBA00022801"/>
    </source>
</evidence>
<organism evidence="11 12">
    <name type="scientific">Candidatus Curtissbacteria bacterium GW2011_GWC2_38_9</name>
    <dbReference type="NCBI Taxonomy" id="1618414"/>
    <lineage>
        <taxon>Bacteria</taxon>
        <taxon>Candidatus Curtissiibacteriota</taxon>
    </lineage>
</organism>
<dbReference type="PANTHER" id="PTHR33695:SF1">
    <property type="entry name" value="LIPOPROTEIN SIGNAL PEPTIDASE"/>
    <property type="match status" value="1"/>
</dbReference>
<comment type="similarity">
    <text evidence="1 9 10">Belongs to the peptidase A8 family.</text>
</comment>